<dbReference type="GO" id="GO:0046872">
    <property type="term" value="F:metal ion binding"/>
    <property type="evidence" value="ECO:0007669"/>
    <property type="project" value="UniProtKB-KW"/>
</dbReference>
<dbReference type="InterPro" id="IPR031168">
    <property type="entry name" value="G_TrmE"/>
</dbReference>
<dbReference type="GO" id="GO:0030488">
    <property type="term" value="P:tRNA methylation"/>
    <property type="evidence" value="ECO:0007669"/>
    <property type="project" value="TreeGrafter"/>
</dbReference>
<dbReference type="PROSITE" id="PS51709">
    <property type="entry name" value="G_TRME"/>
    <property type="match status" value="1"/>
</dbReference>
<comment type="caution">
    <text evidence="6">Lacks conserved residue(s) required for the propagation of feature annotation.</text>
</comment>
<feature type="binding site" evidence="6">
    <location>
        <position position="240"/>
    </location>
    <ligand>
        <name>Mg(2+)</name>
        <dbReference type="ChEBI" id="CHEBI:18420"/>
    </ligand>
</feature>
<dbReference type="InterPro" id="IPR025867">
    <property type="entry name" value="MnmE_helical"/>
</dbReference>
<feature type="binding site" evidence="6">
    <location>
        <position position="260"/>
    </location>
    <ligand>
        <name>K(+)</name>
        <dbReference type="ChEBI" id="CHEBI:29103"/>
    </ligand>
</feature>
<dbReference type="InterPro" id="IPR027266">
    <property type="entry name" value="TrmE/GcvT-like"/>
</dbReference>
<feature type="binding site" evidence="6">
    <location>
        <position position="87"/>
    </location>
    <ligand>
        <name>(6S)-5-formyl-5,6,7,8-tetrahydrofolate</name>
        <dbReference type="ChEBI" id="CHEBI:57457"/>
    </ligand>
</feature>
<dbReference type="InterPro" id="IPR027417">
    <property type="entry name" value="P-loop_NTPase"/>
</dbReference>
<comment type="similarity">
    <text evidence="1 6 7">Belongs to the TRAFAC class TrmE-Era-EngA-EngB-Septin-like GTPase superfamily. TrmE GTPase family.</text>
</comment>
<dbReference type="HAMAP" id="MF_00379">
    <property type="entry name" value="GTPase_MnmE"/>
    <property type="match status" value="1"/>
</dbReference>
<name>A0A158JAI5_9BURK</name>
<dbReference type="Pfam" id="PF12631">
    <property type="entry name" value="MnmE_helical"/>
    <property type="match status" value="1"/>
</dbReference>
<dbReference type="PANTHER" id="PTHR42714:SF2">
    <property type="entry name" value="TRNA MODIFICATION GTPASE GTPBP3, MITOCHONDRIAL"/>
    <property type="match status" value="1"/>
</dbReference>
<comment type="subcellular location">
    <subcellularLocation>
        <location evidence="6">Cytoplasm</location>
    </subcellularLocation>
</comment>
<dbReference type="STRING" id="326475.AWB66_04042"/>
<dbReference type="InterPro" id="IPR004520">
    <property type="entry name" value="GTPase_MnmE"/>
</dbReference>
<dbReference type="Pfam" id="PF10396">
    <property type="entry name" value="TrmE_N"/>
    <property type="match status" value="1"/>
</dbReference>
<dbReference type="SUPFAM" id="SSF52540">
    <property type="entry name" value="P-loop containing nucleoside triphosphate hydrolases"/>
    <property type="match status" value="1"/>
</dbReference>
<dbReference type="Pfam" id="PF01926">
    <property type="entry name" value="MMR_HSR1"/>
    <property type="match status" value="1"/>
</dbReference>
<dbReference type="InterPro" id="IPR027368">
    <property type="entry name" value="MnmE_dom2"/>
</dbReference>
<evidence type="ECO:0000256" key="3">
    <source>
        <dbReference type="ARBA" id="ARBA00022741"/>
    </source>
</evidence>
<dbReference type="EC" id="3.6.-.-" evidence="6"/>
<comment type="subunit">
    <text evidence="6">Homodimer. Heterotetramer of two MnmE and two MnmG subunits.</text>
</comment>
<feature type="binding site" evidence="6">
    <location>
        <position position="257"/>
    </location>
    <ligand>
        <name>K(+)</name>
        <dbReference type="ChEBI" id="CHEBI:29103"/>
    </ligand>
</feature>
<dbReference type="InterPro" id="IPR018948">
    <property type="entry name" value="GTP-bd_TrmE_N"/>
</dbReference>
<feature type="binding site" evidence="6">
    <location>
        <position position="261"/>
    </location>
    <ligand>
        <name>Mg(2+)</name>
        <dbReference type="ChEBI" id="CHEBI:18420"/>
    </ligand>
</feature>
<dbReference type="CDD" id="cd04164">
    <property type="entry name" value="trmE"/>
    <property type="match status" value="1"/>
</dbReference>
<comment type="caution">
    <text evidence="9">The sequence shown here is derived from an EMBL/GenBank/DDBJ whole genome shotgun (WGS) entry which is preliminary data.</text>
</comment>
<feature type="binding site" evidence="6">
    <location>
        <begin position="280"/>
        <end position="283"/>
    </location>
    <ligand>
        <name>GTP</name>
        <dbReference type="ChEBI" id="CHEBI:37565"/>
    </ligand>
</feature>
<feature type="binding site" evidence="6">
    <location>
        <position position="236"/>
    </location>
    <ligand>
        <name>K(+)</name>
        <dbReference type="ChEBI" id="CHEBI:29103"/>
    </ligand>
</feature>
<comment type="function">
    <text evidence="6">Exhibits a very high intrinsic GTPase hydrolysis rate. Involved in the addition of a carboxymethylaminomethyl (cmnm) group at the wobble position (U34) of certain tRNAs, forming tRNA-cmnm(5)s(2)U34.</text>
</comment>
<dbReference type="Proteomes" id="UP000054717">
    <property type="component" value="Unassembled WGS sequence"/>
</dbReference>
<dbReference type="InterPro" id="IPR005225">
    <property type="entry name" value="Small_GTP-bd"/>
</dbReference>
<keyword evidence="5 6" id="KW-0342">GTP-binding</keyword>
<accession>A0A158JAI5</accession>
<feature type="binding site" evidence="6">
    <location>
        <begin position="255"/>
        <end position="261"/>
    </location>
    <ligand>
        <name>GTP</name>
        <dbReference type="ChEBI" id="CHEBI:37565"/>
    </ligand>
</feature>
<feature type="binding site" evidence="6">
    <location>
        <begin position="341"/>
        <end position="344"/>
    </location>
    <ligand>
        <name>GTP</name>
        <dbReference type="ChEBI" id="CHEBI:37565"/>
    </ligand>
</feature>
<evidence type="ECO:0000256" key="7">
    <source>
        <dbReference type="RuleBase" id="RU003313"/>
    </source>
</evidence>
<keyword evidence="2 6" id="KW-0819">tRNA processing</keyword>
<dbReference type="RefSeq" id="WP_087631950.1">
    <property type="nucleotide sequence ID" value="NZ_FCNZ02000015.1"/>
</dbReference>
<keyword evidence="4 6" id="KW-0630">Potassium</keyword>
<dbReference type="Gene3D" id="1.20.120.430">
    <property type="entry name" value="tRNA modification GTPase MnmE domain 2"/>
    <property type="match status" value="1"/>
</dbReference>
<keyword evidence="6" id="KW-0479">Metal-binding</keyword>
<dbReference type="NCBIfam" id="TIGR00450">
    <property type="entry name" value="mnmE_trmE_thdF"/>
    <property type="match status" value="1"/>
</dbReference>
<gene>
    <name evidence="6" type="primary">mnmE</name>
    <name evidence="6" type="synonym">trmE</name>
    <name evidence="9" type="ORF">AWB66_04042</name>
</gene>
<dbReference type="NCBIfam" id="NF003661">
    <property type="entry name" value="PRK05291.1-3"/>
    <property type="match status" value="1"/>
</dbReference>
<dbReference type="GO" id="GO:0002098">
    <property type="term" value="P:tRNA wobble uridine modification"/>
    <property type="evidence" value="ECO:0007669"/>
    <property type="project" value="TreeGrafter"/>
</dbReference>
<evidence type="ECO:0000256" key="2">
    <source>
        <dbReference type="ARBA" id="ARBA00022694"/>
    </source>
</evidence>
<dbReference type="SUPFAM" id="SSF116878">
    <property type="entry name" value="TrmE connector domain"/>
    <property type="match status" value="1"/>
</dbReference>
<evidence type="ECO:0000256" key="1">
    <source>
        <dbReference type="ARBA" id="ARBA00011043"/>
    </source>
</evidence>
<protein>
    <recommendedName>
        <fullName evidence="6">tRNA modification GTPase MnmE</fullName>
        <ecNumber evidence="6">3.6.-.-</ecNumber>
    </recommendedName>
</protein>
<dbReference type="EMBL" id="FCNZ02000015">
    <property type="protein sequence ID" value="SAL65787.1"/>
    <property type="molecule type" value="Genomic_DNA"/>
</dbReference>
<reference evidence="9" key="1">
    <citation type="submission" date="2016-01" db="EMBL/GenBank/DDBJ databases">
        <authorList>
            <person name="Peeters Charlotte."/>
        </authorList>
    </citation>
    <scope>NUCLEOTIDE SEQUENCE</scope>
    <source>
        <strain evidence="9">LMG 22936</strain>
    </source>
</reference>
<dbReference type="PRINTS" id="PR00326">
    <property type="entry name" value="GTP1OBG"/>
</dbReference>
<feature type="binding site" evidence="6">
    <location>
        <position position="130"/>
    </location>
    <ligand>
        <name>(6S)-5-formyl-5,6,7,8-tetrahydrofolate</name>
        <dbReference type="ChEBI" id="CHEBI:57457"/>
    </ligand>
</feature>
<dbReference type="InterPro" id="IPR006073">
    <property type="entry name" value="GTP-bd"/>
</dbReference>
<feature type="binding site" evidence="6">
    <location>
        <position position="25"/>
    </location>
    <ligand>
        <name>(6S)-5-formyl-5,6,7,8-tetrahydrofolate</name>
        <dbReference type="ChEBI" id="CHEBI:57457"/>
    </ligand>
</feature>
<comment type="cofactor">
    <cofactor evidence="6">
        <name>K(+)</name>
        <dbReference type="ChEBI" id="CHEBI:29103"/>
    </cofactor>
    <text evidence="6">Binds 1 potassium ion per subunit.</text>
</comment>
<keyword evidence="3 6" id="KW-0547">Nucleotide-binding</keyword>
<keyword evidence="6" id="KW-0963">Cytoplasm</keyword>
<feature type="domain" description="TrmE-type G" evidence="8">
    <location>
        <begin position="226"/>
        <end position="385"/>
    </location>
</feature>
<evidence type="ECO:0000256" key="6">
    <source>
        <dbReference type="HAMAP-Rule" id="MF_00379"/>
    </source>
</evidence>
<keyword evidence="10" id="KW-1185">Reference proteome</keyword>
<proteinExistence type="inferred from homology"/>
<sequence length="463" mass="49167">MFNNDADPIIAIATAPGRGGIGVVRLSFGRAGEAAASHAMHALCGQLLGARHASYVPFIDGKGEALDRGIALYFPAPHSYTGEHVLELQGHGGPIVLQLVLQRAIEVGREFGLRLAEPGEFTRRAFLNDKLDLAQAEAVADLIEASTEAAARSAGRSLDGAFSREIHALVEDVITLRMLVEATLDFPEEEIDFLEAADARGKLARIRERLATVLADARQGALLREGLSVVLAGQPNVGKSSLLNALAGAELAIVTPIAGTTRDKVTQTIQIEGIPLHVIDTAGLRETEDEVERIGIERTWGEIERADVVLHLLDARAGVTPEDQAIAARFPAGVPVVRVSNKADLAGVAASVTQTEGGDARDVRLSAKTGDGIALLRGELLKIAGWQAGAESVYLARERHLIALRTAAEHLALASDHADQNAQALDLFAEELRLGQDSLNSITGEFTSDDLLGVIFSRFCIGK</sequence>
<feature type="binding site" evidence="6">
    <location>
        <begin position="236"/>
        <end position="241"/>
    </location>
    <ligand>
        <name>GTP</name>
        <dbReference type="ChEBI" id="CHEBI:37565"/>
    </ligand>
</feature>
<dbReference type="Gene3D" id="3.30.1360.120">
    <property type="entry name" value="Probable tRNA modification gtpase trme, domain 1"/>
    <property type="match status" value="1"/>
</dbReference>
<keyword evidence="6" id="KW-0460">Magnesium</keyword>
<keyword evidence="6" id="KW-0378">Hydrolase</keyword>
<dbReference type="AlphaFoldDB" id="A0A158JAI5"/>
<dbReference type="NCBIfam" id="TIGR00231">
    <property type="entry name" value="small_GTP"/>
    <property type="match status" value="1"/>
</dbReference>
<dbReference type="Gene3D" id="3.40.50.300">
    <property type="entry name" value="P-loop containing nucleotide triphosphate hydrolases"/>
    <property type="match status" value="1"/>
</dbReference>
<evidence type="ECO:0000313" key="10">
    <source>
        <dbReference type="Proteomes" id="UP000054717"/>
    </source>
</evidence>
<dbReference type="CDD" id="cd14858">
    <property type="entry name" value="TrmE_N"/>
    <property type="match status" value="1"/>
</dbReference>
<evidence type="ECO:0000256" key="5">
    <source>
        <dbReference type="ARBA" id="ARBA00023134"/>
    </source>
</evidence>
<feature type="binding site" evidence="6">
    <location>
        <position position="255"/>
    </location>
    <ligand>
        <name>K(+)</name>
        <dbReference type="ChEBI" id="CHEBI:29103"/>
    </ligand>
</feature>
<evidence type="ECO:0000313" key="9">
    <source>
        <dbReference type="EMBL" id="SAL65787.1"/>
    </source>
</evidence>
<organism evidence="9 10">
    <name type="scientific">Caballeronia telluris</name>
    <dbReference type="NCBI Taxonomy" id="326475"/>
    <lineage>
        <taxon>Bacteria</taxon>
        <taxon>Pseudomonadati</taxon>
        <taxon>Pseudomonadota</taxon>
        <taxon>Betaproteobacteria</taxon>
        <taxon>Burkholderiales</taxon>
        <taxon>Burkholderiaceae</taxon>
        <taxon>Caballeronia</taxon>
    </lineage>
</organism>
<feature type="binding site" evidence="6">
    <location>
        <position position="463"/>
    </location>
    <ligand>
        <name>(6S)-5-formyl-5,6,7,8-tetrahydrofolate</name>
        <dbReference type="ChEBI" id="CHEBI:57457"/>
    </ligand>
</feature>
<dbReference type="GO" id="GO:0003924">
    <property type="term" value="F:GTPase activity"/>
    <property type="evidence" value="ECO:0007669"/>
    <property type="project" value="UniProtKB-UniRule"/>
</dbReference>
<evidence type="ECO:0000259" key="8">
    <source>
        <dbReference type="PROSITE" id="PS51709"/>
    </source>
</evidence>
<dbReference type="GO" id="GO:0005829">
    <property type="term" value="C:cytosol"/>
    <property type="evidence" value="ECO:0007669"/>
    <property type="project" value="TreeGrafter"/>
</dbReference>
<dbReference type="PANTHER" id="PTHR42714">
    <property type="entry name" value="TRNA MODIFICATION GTPASE GTPBP3"/>
    <property type="match status" value="1"/>
</dbReference>
<dbReference type="GO" id="GO:0005525">
    <property type="term" value="F:GTP binding"/>
    <property type="evidence" value="ECO:0007669"/>
    <property type="project" value="UniProtKB-UniRule"/>
</dbReference>
<evidence type="ECO:0000256" key="4">
    <source>
        <dbReference type="ARBA" id="ARBA00022958"/>
    </source>
</evidence>